<evidence type="ECO:0000313" key="4">
    <source>
        <dbReference type="EMBL" id="GFT39078.1"/>
    </source>
</evidence>
<accession>A0A8X6NZ71</accession>
<dbReference type="AlphaFoldDB" id="A0A8X6NZ71"/>
<dbReference type="InterPro" id="IPR015157">
    <property type="entry name" value="TMA7"/>
</dbReference>
<proteinExistence type="predicted"/>
<evidence type="ECO:0000256" key="3">
    <source>
        <dbReference type="SAM" id="MobiDB-lite"/>
    </source>
</evidence>
<gene>
    <name evidence="4" type="ORF">NPIL_90921</name>
</gene>
<keyword evidence="5" id="KW-1185">Reference proteome</keyword>
<dbReference type="PANTHER" id="PTHR28632">
    <property type="entry name" value="TRANSLATION MACHINERY-ASSOCIATED PROTEIN 7"/>
    <property type="match status" value="1"/>
</dbReference>
<comment type="caution">
    <text evidence="4">The sequence shown here is derived from an EMBL/GenBank/DDBJ whole genome shotgun (WGS) entry which is preliminary data.</text>
</comment>
<sequence>MSLSGLRVKTIIDSTLSRTFEVLSRTDKHFTININDRTSTISIDRLKPAFLLNDTDSTKDSFLVQKRNRPVVHPPRLDHNVSVPATTRSGRKTIFKMSSIGNIEKFKIYGYRKNAHISLFVHAAAEIMSGRQGGKKKPLKAPKKDKSECEDDADFKQKQKEQEKALKEARDRAAKGGPLGAGGIKKSGKK</sequence>
<evidence type="ECO:0000313" key="5">
    <source>
        <dbReference type="Proteomes" id="UP000887013"/>
    </source>
</evidence>
<evidence type="ECO:0000256" key="2">
    <source>
        <dbReference type="ARBA" id="ARBA00031894"/>
    </source>
</evidence>
<dbReference type="Pfam" id="PF09072">
    <property type="entry name" value="TMA7"/>
    <property type="match status" value="1"/>
</dbReference>
<feature type="region of interest" description="Disordered" evidence="3">
    <location>
        <begin position="130"/>
        <end position="190"/>
    </location>
</feature>
<dbReference type="EMBL" id="BMAW01109585">
    <property type="protein sequence ID" value="GFT39078.1"/>
    <property type="molecule type" value="Genomic_DNA"/>
</dbReference>
<reference evidence="4" key="1">
    <citation type="submission" date="2020-08" db="EMBL/GenBank/DDBJ databases">
        <title>Multicomponent nature underlies the extraordinary mechanical properties of spider dragline silk.</title>
        <authorList>
            <person name="Kono N."/>
            <person name="Nakamura H."/>
            <person name="Mori M."/>
            <person name="Yoshida Y."/>
            <person name="Ohtoshi R."/>
            <person name="Malay A.D."/>
            <person name="Moran D.A.P."/>
            <person name="Tomita M."/>
            <person name="Numata K."/>
            <person name="Arakawa K."/>
        </authorList>
    </citation>
    <scope>NUCLEOTIDE SEQUENCE</scope>
</reference>
<feature type="compositionally biased region" description="Basic and acidic residues" evidence="3">
    <location>
        <begin position="154"/>
        <end position="174"/>
    </location>
</feature>
<organism evidence="4 5">
    <name type="scientific">Nephila pilipes</name>
    <name type="common">Giant wood spider</name>
    <name type="synonym">Nephila maculata</name>
    <dbReference type="NCBI Taxonomy" id="299642"/>
    <lineage>
        <taxon>Eukaryota</taxon>
        <taxon>Metazoa</taxon>
        <taxon>Ecdysozoa</taxon>
        <taxon>Arthropoda</taxon>
        <taxon>Chelicerata</taxon>
        <taxon>Arachnida</taxon>
        <taxon>Araneae</taxon>
        <taxon>Araneomorphae</taxon>
        <taxon>Entelegynae</taxon>
        <taxon>Araneoidea</taxon>
        <taxon>Nephilidae</taxon>
        <taxon>Nephila</taxon>
    </lineage>
</organism>
<name>A0A8X6NZ71_NEPPI</name>
<evidence type="ECO:0000256" key="1">
    <source>
        <dbReference type="ARBA" id="ARBA00015581"/>
    </source>
</evidence>
<protein>
    <recommendedName>
        <fullName evidence="1">Translation machinery-associated protein 7 homolog</fullName>
    </recommendedName>
    <alternativeName>
        <fullName evidence="2">Coiled-coil domain-containing protein 72 homolog</fullName>
    </alternativeName>
</protein>
<dbReference type="Proteomes" id="UP000887013">
    <property type="component" value="Unassembled WGS sequence"/>
</dbReference>
<feature type="compositionally biased region" description="Gly residues" evidence="3">
    <location>
        <begin position="177"/>
        <end position="190"/>
    </location>
</feature>